<dbReference type="AlphaFoldDB" id="A0AA37HDC4"/>
<organism evidence="1 2">
    <name type="scientific">Methylobacterium frigidaeris</name>
    <dbReference type="NCBI Taxonomy" id="2038277"/>
    <lineage>
        <taxon>Bacteria</taxon>
        <taxon>Pseudomonadati</taxon>
        <taxon>Pseudomonadota</taxon>
        <taxon>Alphaproteobacteria</taxon>
        <taxon>Hyphomicrobiales</taxon>
        <taxon>Methylobacteriaceae</taxon>
        <taxon>Methylobacterium</taxon>
    </lineage>
</organism>
<dbReference type="EMBL" id="BPQJ01000015">
    <property type="protein sequence ID" value="GJD63195.1"/>
    <property type="molecule type" value="Genomic_DNA"/>
</dbReference>
<sequence length="58" mass="6951">MIRIYSMENRHAVFRRTRRNGLNICEVDLDVREAEPFTACRTHSLSDNRAWRCRAVTR</sequence>
<keyword evidence="2" id="KW-1185">Reference proteome</keyword>
<evidence type="ECO:0000313" key="2">
    <source>
        <dbReference type="Proteomes" id="UP001055286"/>
    </source>
</evidence>
<dbReference type="Proteomes" id="UP001055286">
    <property type="component" value="Unassembled WGS sequence"/>
</dbReference>
<evidence type="ECO:0000313" key="1">
    <source>
        <dbReference type="EMBL" id="GJD63195.1"/>
    </source>
</evidence>
<gene>
    <name evidence="1" type="ORF">MPEAHAMD_3359</name>
</gene>
<proteinExistence type="predicted"/>
<protein>
    <submittedName>
        <fullName evidence="1">Uncharacterized protein</fullName>
    </submittedName>
</protein>
<comment type="caution">
    <text evidence="1">The sequence shown here is derived from an EMBL/GenBank/DDBJ whole genome shotgun (WGS) entry which is preliminary data.</text>
</comment>
<reference evidence="1" key="2">
    <citation type="submission" date="2021-08" db="EMBL/GenBank/DDBJ databases">
        <authorList>
            <person name="Tani A."/>
            <person name="Ola A."/>
            <person name="Ogura Y."/>
            <person name="Katsura K."/>
            <person name="Hayashi T."/>
        </authorList>
    </citation>
    <scope>NUCLEOTIDE SEQUENCE</scope>
    <source>
        <strain evidence="1">JCM 32048</strain>
    </source>
</reference>
<accession>A0AA37HDC4</accession>
<reference evidence="1" key="1">
    <citation type="journal article" date="2016" name="Front. Microbiol.">
        <title>Genome Sequence of the Piezophilic, Mesophilic Sulfate-Reducing Bacterium Desulfovibrio indicus J2T.</title>
        <authorList>
            <person name="Cao J."/>
            <person name="Maignien L."/>
            <person name="Shao Z."/>
            <person name="Alain K."/>
            <person name="Jebbar M."/>
        </authorList>
    </citation>
    <scope>NUCLEOTIDE SEQUENCE</scope>
    <source>
        <strain evidence="1">JCM 32048</strain>
    </source>
</reference>
<name>A0AA37HDC4_9HYPH</name>